<dbReference type="RefSeq" id="XP_013761836.1">
    <property type="nucleotide sequence ID" value="XM_013906382.1"/>
</dbReference>
<evidence type="ECO:0000256" key="1">
    <source>
        <dbReference type="ARBA" id="ARBA00001968"/>
    </source>
</evidence>
<organism evidence="3 4">
    <name type="scientific">Thecamonas trahens ATCC 50062</name>
    <dbReference type="NCBI Taxonomy" id="461836"/>
    <lineage>
        <taxon>Eukaryota</taxon>
        <taxon>Apusozoa</taxon>
        <taxon>Apusomonadida</taxon>
        <taxon>Apusomonadidae</taxon>
        <taxon>Thecamonas</taxon>
    </lineage>
</organism>
<dbReference type="InterPro" id="IPR029001">
    <property type="entry name" value="ITPase-like_fam"/>
</dbReference>
<name>A0A0L0DML7_THETB</name>
<dbReference type="OrthoDB" id="10267058at2759"/>
<evidence type="ECO:0000256" key="2">
    <source>
        <dbReference type="ARBA" id="ARBA00022801"/>
    </source>
</evidence>
<dbReference type="Proteomes" id="UP000054408">
    <property type="component" value="Unassembled WGS sequence"/>
</dbReference>
<proteinExistence type="inferred from homology"/>
<keyword evidence="2" id="KW-0378">Hydrolase</keyword>
<reference evidence="3 4" key="1">
    <citation type="submission" date="2010-05" db="EMBL/GenBank/DDBJ databases">
        <title>The Genome Sequence of Thecamonas trahens ATCC 50062.</title>
        <authorList>
            <consortium name="The Broad Institute Genome Sequencing Platform"/>
            <person name="Russ C."/>
            <person name="Cuomo C."/>
            <person name="Shea T."/>
            <person name="Young S.K."/>
            <person name="Zeng Q."/>
            <person name="Koehrsen M."/>
            <person name="Haas B."/>
            <person name="Borodovsky M."/>
            <person name="Guigo R."/>
            <person name="Alvarado L."/>
            <person name="Berlin A."/>
            <person name="Bochicchio J."/>
            <person name="Borenstein D."/>
            <person name="Chapman S."/>
            <person name="Chen Z."/>
            <person name="Freedman E."/>
            <person name="Gellesch M."/>
            <person name="Goldberg J."/>
            <person name="Griggs A."/>
            <person name="Gujja S."/>
            <person name="Heilman E."/>
            <person name="Heiman D."/>
            <person name="Hepburn T."/>
            <person name="Howarth C."/>
            <person name="Jen D."/>
            <person name="Larson L."/>
            <person name="Mehta T."/>
            <person name="Park D."/>
            <person name="Pearson M."/>
            <person name="Roberts A."/>
            <person name="Saif S."/>
            <person name="Shenoy N."/>
            <person name="Sisk P."/>
            <person name="Stolte C."/>
            <person name="Sykes S."/>
            <person name="Thomson T."/>
            <person name="Walk T."/>
            <person name="White J."/>
            <person name="Yandava C."/>
            <person name="Burger G."/>
            <person name="Gray M.W."/>
            <person name="Holland P.W.H."/>
            <person name="King N."/>
            <person name="Lang F.B.F."/>
            <person name="Roger A.J."/>
            <person name="Ruiz-Trillo I."/>
            <person name="Lander E."/>
            <person name="Nusbaum C."/>
        </authorList>
    </citation>
    <scope>NUCLEOTIDE SEQUENCE [LARGE SCALE GENOMIC DNA]</scope>
    <source>
        <strain evidence="3 4">ATCC 50062</strain>
    </source>
</reference>
<dbReference type="GO" id="GO:0047429">
    <property type="term" value="F:nucleoside triphosphate diphosphatase activity"/>
    <property type="evidence" value="ECO:0007669"/>
    <property type="project" value="InterPro"/>
</dbReference>
<protein>
    <submittedName>
        <fullName evidence="3">Septum formation protein Maf</fullName>
    </submittedName>
</protein>
<dbReference type="GeneID" id="25560986"/>
<dbReference type="NCBIfam" id="TIGR00172">
    <property type="entry name" value="maf"/>
    <property type="match status" value="1"/>
</dbReference>
<dbReference type="PANTHER" id="PTHR43213:SF5">
    <property type="entry name" value="BIFUNCTIONAL DTTP_UTP PYROPHOSPHATASE_METHYLTRANSFERASE PROTEIN-RELATED"/>
    <property type="match status" value="1"/>
</dbReference>
<evidence type="ECO:0000313" key="4">
    <source>
        <dbReference type="Proteomes" id="UP000054408"/>
    </source>
</evidence>
<dbReference type="Pfam" id="PF02545">
    <property type="entry name" value="Maf"/>
    <property type="match status" value="1"/>
</dbReference>
<dbReference type="InterPro" id="IPR003697">
    <property type="entry name" value="Maf-like"/>
</dbReference>
<dbReference type="HAMAP" id="MF_00528">
    <property type="entry name" value="Maf"/>
    <property type="match status" value="1"/>
</dbReference>
<dbReference type="eggNOG" id="KOG1509">
    <property type="taxonomic scope" value="Eukaryota"/>
</dbReference>
<comment type="cofactor">
    <cofactor evidence="1">
        <name>a divalent metal cation</name>
        <dbReference type="ChEBI" id="CHEBI:60240"/>
    </cofactor>
</comment>
<gene>
    <name evidence="3" type="ORF">AMSG_01228</name>
</gene>
<dbReference type="STRING" id="461836.A0A0L0DML7"/>
<dbReference type="PANTHER" id="PTHR43213">
    <property type="entry name" value="BIFUNCTIONAL DTTP/UTP PYROPHOSPHATASE/METHYLTRANSFERASE PROTEIN-RELATED"/>
    <property type="match status" value="1"/>
</dbReference>
<dbReference type="SUPFAM" id="SSF52972">
    <property type="entry name" value="ITPase-like"/>
    <property type="match status" value="1"/>
</dbReference>
<dbReference type="CDD" id="cd00555">
    <property type="entry name" value="Maf"/>
    <property type="match status" value="1"/>
</dbReference>
<dbReference type="AlphaFoldDB" id="A0A0L0DML7"/>
<evidence type="ECO:0000313" key="3">
    <source>
        <dbReference type="EMBL" id="KNC53515.1"/>
    </source>
</evidence>
<dbReference type="EMBL" id="GL349437">
    <property type="protein sequence ID" value="KNC53515.1"/>
    <property type="molecule type" value="Genomic_DNA"/>
</dbReference>
<dbReference type="Gene3D" id="3.90.950.10">
    <property type="match status" value="1"/>
</dbReference>
<keyword evidence="4" id="KW-1185">Reference proteome</keyword>
<accession>A0A0L0DML7</accession>
<sequence length="382" mass="39812">MILDILPLLRSYKWLLGSSSPRRAEILASLGLSFDTASPSFAEDLPKEAFPTPEAYVLATAHGKADALEADGATTGYDVVVVADSVVVLEGAVLEKPADADDAVRMLTALSGRTHYVHTAVVIVPAGRPRIELAASTHVTFADLPDELIAAYVASGEPLDKAGAYGIQGLGGTLVAAMDGDYFTAMGLPKHALCAALRDLAPLLPQPQLPQLPAAAVAGVWRRVVNYEPRDDVADATARDGSVVVWIQAPDGLFIDARSVASEPYGIRGFAGSVELGEPSRDGAFRLTWHRELDTAPAACPTGIDSATCRWAGSDVLLEEGDGYLEVWHRVATWGPDASASRSADGAIALTAGTASATASAADDGAARIVLNLDDVCLETGL</sequence>